<dbReference type="Proteomes" id="UP001185927">
    <property type="component" value="Unassembled WGS sequence"/>
</dbReference>
<reference evidence="2 3" key="1">
    <citation type="submission" date="2023-10" db="EMBL/GenBank/DDBJ databases">
        <title>Development of a sustainable strategy for remediation of hydrocarbon-contaminated territories based on the waste exchange concept.</title>
        <authorList>
            <person name="Krivoruchko A."/>
        </authorList>
    </citation>
    <scope>NUCLEOTIDE SEQUENCE [LARGE SCALE GENOMIC DNA]</scope>
    <source>
        <strain evidence="2 3">IEGM 1203</strain>
    </source>
</reference>
<keyword evidence="1" id="KW-0472">Membrane</keyword>
<dbReference type="Pfam" id="PF17301">
    <property type="entry name" value="LpqV"/>
    <property type="match status" value="1"/>
</dbReference>
<keyword evidence="1" id="KW-0812">Transmembrane</keyword>
<accession>A0ABU4BS98</accession>
<feature type="transmembrane region" description="Helical" evidence="1">
    <location>
        <begin position="38"/>
        <end position="65"/>
    </location>
</feature>
<keyword evidence="1" id="KW-1133">Transmembrane helix</keyword>
<sequence>MTTPPPSIETDPSSAWQDGYDLGLEHGEQMVEKPSRGLWMLAGAGIVIAVQIVIAAIGFAIFALAHTSEDVALDVSATPTHMTIPANATTTPRAAASIYGVTPDGLTTSVNAPITASAAEMRLGCADIKAWAAATGITDAEAILALTQMTAEDSTENFTVTEGGLIWADQSPSNQAALIAMINAAANGEC</sequence>
<dbReference type="EMBL" id="JAWLKB010000004">
    <property type="protein sequence ID" value="MDV6267096.1"/>
    <property type="molecule type" value="Genomic_DNA"/>
</dbReference>
<comment type="caution">
    <text evidence="2">The sequence shown here is derived from an EMBL/GenBank/DDBJ whole genome shotgun (WGS) entry which is preliminary data.</text>
</comment>
<evidence type="ECO:0000256" key="1">
    <source>
        <dbReference type="SAM" id="Phobius"/>
    </source>
</evidence>
<keyword evidence="2" id="KW-0449">Lipoprotein</keyword>
<dbReference type="InterPro" id="IPR020377">
    <property type="entry name" value="Uncharacterised_LpqV"/>
</dbReference>
<protein>
    <submittedName>
        <fullName evidence="2">Lipoprotein LpqV</fullName>
    </submittedName>
</protein>
<dbReference type="RefSeq" id="WP_317541306.1">
    <property type="nucleotide sequence ID" value="NZ_JAWLKB010000004.1"/>
</dbReference>
<evidence type="ECO:0000313" key="2">
    <source>
        <dbReference type="EMBL" id="MDV6267096.1"/>
    </source>
</evidence>
<proteinExistence type="predicted"/>
<organism evidence="2 3">
    <name type="scientific">Rhodococcus globerulus</name>
    <dbReference type="NCBI Taxonomy" id="33008"/>
    <lineage>
        <taxon>Bacteria</taxon>
        <taxon>Bacillati</taxon>
        <taxon>Actinomycetota</taxon>
        <taxon>Actinomycetes</taxon>
        <taxon>Mycobacteriales</taxon>
        <taxon>Nocardiaceae</taxon>
        <taxon>Rhodococcus</taxon>
    </lineage>
</organism>
<gene>
    <name evidence="2" type="primary">lpqV</name>
    <name evidence="2" type="ORF">R3Q16_10820</name>
</gene>
<name>A0ABU4BS98_RHOGO</name>
<keyword evidence="3" id="KW-1185">Reference proteome</keyword>
<evidence type="ECO:0000313" key="3">
    <source>
        <dbReference type="Proteomes" id="UP001185927"/>
    </source>
</evidence>